<dbReference type="WBParaSite" id="BTMF_0001170601-mRNA-1">
    <property type="protein sequence ID" value="BTMF_0001170601-mRNA-1"/>
    <property type="gene ID" value="BTMF_0001170601"/>
</dbReference>
<dbReference type="AlphaFoldDB" id="A0A0R3QVF4"/>
<reference evidence="3" key="1">
    <citation type="submission" date="2017-02" db="UniProtKB">
        <authorList>
            <consortium name="WormBaseParasite"/>
        </authorList>
    </citation>
    <scope>IDENTIFICATION</scope>
</reference>
<evidence type="ECO:0000313" key="1">
    <source>
        <dbReference type="EMBL" id="VDO32994.1"/>
    </source>
</evidence>
<reference evidence="1 2" key="2">
    <citation type="submission" date="2018-11" db="EMBL/GenBank/DDBJ databases">
        <authorList>
            <consortium name="Pathogen Informatics"/>
        </authorList>
    </citation>
    <scope>NUCLEOTIDE SEQUENCE [LARGE SCALE GENOMIC DNA]</scope>
</reference>
<keyword evidence="2" id="KW-1185">Reference proteome</keyword>
<sequence length="123" mass="14252">MLQAFDLSSLGVGYMFNKEEKGFSHLANILGHWLTMQSVWFKISMMTPVTLLLPYGIHMSILMSSTIELVYSDTHHIIEQLYQFETDVDTMTIGTLRLVYEYSTQLFRFKRTSREIEDGGIES</sequence>
<gene>
    <name evidence="1" type="ORF">BTMF_LOCUS9740</name>
</gene>
<evidence type="ECO:0000313" key="3">
    <source>
        <dbReference type="WBParaSite" id="BTMF_0001170601-mRNA-1"/>
    </source>
</evidence>
<organism evidence="3">
    <name type="scientific">Brugia timori</name>
    <dbReference type="NCBI Taxonomy" id="42155"/>
    <lineage>
        <taxon>Eukaryota</taxon>
        <taxon>Metazoa</taxon>
        <taxon>Ecdysozoa</taxon>
        <taxon>Nematoda</taxon>
        <taxon>Chromadorea</taxon>
        <taxon>Rhabditida</taxon>
        <taxon>Spirurina</taxon>
        <taxon>Spiruromorpha</taxon>
        <taxon>Filarioidea</taxon>
        <taxon>Onchocercidae</taxon>
        <taxon>Brugia</taxon>
    </lineage>
</organism>
<accession>A0A0R3QVF4</accession>
<proteinExistence type="predicted"/>
<dbReference type="Proteomes" id="UP000280834">
    <property type="component" value="Unassembled WGS sequence"/>
</dbReference>
<protein>
    <submittedName>
        <fullName evidence="3">Transmembrane protein</fullName>
    </submittedName>
</protein>
<dbReference type="EMBL" id="UZAG01017128">
    <property type="protein sequence ID" value="VDO32994.1"/>
    <property type="molecule type" value="Genomic_DNA"/>
</dbReference>
<name>A0A0R3QVF4_9BILA</name>
<evidence type="ECO:0000313" key="2">
    <source>
        <dbReference type="Proteomes" id="UP000280834"/>
    </source>
</evidence>